<dbReference type="SUPFAM" id="SSF51735">
    <property type="entry name" value="NAD(P)-binding Rossmann-fold domains"/>
    <property type="match status" value="1"/>
</dbReference>
<organism evidence="3 4">
    <name type="scientific">Paenibacillus taihuensis</name>
    <dbReference type="NCBI Taxonomy" id="1156355"/>
    <lineage>
        <taxon>Bacteria</taxon>
        <taxon>Bacillati</taxon>
        <taxon>Bacillota</taxon>
        <taxon>Bacilli</taxon>
        <taxon>Bacillales</taxon>
        <taxon>Paenibacillaceae</taxon>
        <taxon>Paenibacillus</taxon>
    </lineage>
</organism>
<accession>A0A3D9RK28</accession>
<evidence type="ECO:0000256" key="1">
    <source>
        <dbReference type="ARBA" id="ARBA00004370"/>
    </source>
</evidence>
<proteinExistence type="predicted"/>
<dbReference type="Proteomes" id="UP000256304">
    <property type="component" value="Unassembled WGS sequence"/>
</dbReference>
<dbReference type="PANTHER" id="PTHR14097">
    <property type="entry name" value="OXIDOREDUCTASE HTATIP2"/>
    <property type="match status" value="1"/>
</dbReference>
<dbReference type="EMBL" id="QTTN01000021">
    <property type="protein sequence ID" value="REE80209.1"/>
    <property type="molecule type" value="Genomic_DNA"/>
</dbReference>
<gene>
    <name evidence="3" type="ORF">A8990_12158</name>
</gene>
<dbReference type="InterPro" id="IPR036291">
    <property type="entry name" value="NAD(P)-bd_dom_sf"/>
</dbReference>
<evidence type="ECO:0000259" key="2">
    <source>
        <dbReference type="Pfam" id="PF01370"/>
    </source>
</evidence>
<protein>
    <submittedName>
        <fullName evidence="3">Putative NAD(P)-binding protein</fullName>
    </submittedName>
</protein>
<keyword evidence="4" id="KW-1185">Reference proteome</keyword>
<comment type="caution">
    <text evidence="3">The sequence shown here is derived from an EMBL/GenBank/DDBJ whole genome shotgun (WGS) entry which is preliminary data.</text>
</comment>
<reference evidence="3 4" key="1">
    <citation type="submission" date="2018-08" db="EMBL/GenBank/DDBJ databases">
        <title>Genomic Encyclopedia of Type Strains, Phase III (KMG-III): the genomes of soil and plant-associated and newly described type strains.</title>
        <authorList>
            <person name="Whitman W."/>
        </authorList>
    </citation>
    <scope>NUCLEOTIDE SEQUENCE [LARGE SCALE GENOMIC DNA]</scope>
    <source>
        <strain evidence="3 4">CGMCC 1.10966</strain>
    </source>
</reference>
<evidence type="ECO:0000313" key="3">
    <source>
        <dbReference type="EMBL" id="REE80209.1"/>
    </source>
</evidence>
<sequence length="219" mass="24243">MKVLLFGATGMVGQSVLRECLLDPEVEQVLAVGRSETSKSDPKLTQIVHSNLLDLSAIETQLSGYDACLFCLGVSSAGMTEEKYRAITYDLTLSVANTLVRLNPGMTFIYVTGSGTDSTEQGRSMWARVKGKTENDLLKLPFKGAYMFRPAAIIPKHGIRSRTGWYMLLYAFIRPFAPLLERAFKSSVTTSDQLGRAMLKVAKHGYSKPHIESREINQI</sequence>
<dbReference type="AlphaFoldDB" id="A0A3D9RK28"/>
<feature type="domain" description="NAD-dependent epimerase/dehydratase" evidence="2">
    <location>
        <begin position="3"/>
        <end position="110"/>
    </location>
</feature>
<name>A0A3D9RK28_9BACL</name>
<evidence type="ECO:0000313" key="4">
    <source>
        <dbReference type="Proteomes" id="UP000256304"/>
    </source>
</evidence>
<dbReference type="GO" id="GO:0016020">
    <property type="term" value="C:membrane"/>
    <property type="evidence" value="ECO:0007669"/>
    <property type="project" value="UniProtKB-SubCell"/>
</dbReference>
<dbReference type="Pfam" id="PF01370">
    <property type="entry name" value="Epimerase"/>
    <property type="match status" value="1"/>
</dbReference>
<dbReference type="OrthoDB" id="9785372at2"/>
<dbReference type="RefSeq" id="WP_116190367.1">
    <property type="nucleotide sequence ID" value="NZ_QTTN01000021.1"/>
</dbReference>
<dbReference type="PANTHER" id="PTHR14097:SF8">
    <property type="entry name" value="NAD(P)-BINDING DOMAIN-CONTAINING PROTEIN"/>
    <property type="match status" value="1"/>
</dbReference>
<dbReference type="InterPro" id="IPR001509">
    <property type="entry name" value="Epimerase_deHydtase"/>
</dbReference>
<dbReference type="Gene3D" id="3.40.50.720">
    <property type="entry name" value="NAD(P)-binding Rossmann-like Domain"/>
    <property type="match status" value="1"/>
</dbReference>
<comment type="subcellular location">
    <subcellularLocation>
        <location evidence="1">Membrane</location>
    </subcellularLocation>
</comment>